<keyword evidence="2" id="KW-1185">Reference proteome</keyword>
<name>A0ACB9U1Y4_9CETA</name>
<comment type="caution">
    <text evidence="1">The sequence shown here is derived from an EMBL/GenBank/DDBJ whole genome shotgun (WGS) entry which is preliminary data.</text>
</comment>
<proteinExistence type="predicted"/>
<reference evidence="1" key="1">
    <citation type="submission" date="2022-03" db="EMBL/GenBank/DDBJ databases">
        <title>Genomic analyses of argali, domestic sheep and their hybrids provide insights into chromosomal evolution, heterosis and genetic basis of agronomic traits.</title>
        <authorList>
            <person name="Li M."/>
        </authorList>
    </citation>
    <scope>NUCLEOTIDE SEQUENCE</scope>
    <source>
        <strain evidence="1">F1 hybrid</strain>
    </source>
</reference>
<dbReference type="Proteomes" id="UP001057279">
    <property type="component" value="Chromosome X"/>
</dbReference>
<accession>A0ACB9U1Y4</accession>
<organism evidence="1 2">
    <name type="scientific">Ovis ammon polii x Ovis aries</name>
    <dbReference type="NCBI Taxonomy" id="2918886"/>
    <lineage>
        <taxon>Eukaryota</taxon>
        <taxon>Metazoa</taxon>
        <taxon>Chordata</taxon>
        <taxon>Craniata</taxon>
        <taxon>Vertebrata</taxon>
        <taxon>Euteleostomi</taxon>
        <taxon>Mammalia</taxon>
        <taxon>Eutheria</taxon>
        <taxon>Laurasiatheria</taxon>
        <taxon>Artiodactyla</taxon>
        <taxon>Ruminantia</taxon>
        <taxon>Pecora</taxon>
        <taxon>Bovidae</taxon>
        <taxon>Caprinae</taxon>
        <taxon>Ovis</taxon>
    </lineage>
</organism>
<protein>
    <submittedName>
        <fullName evidence="1">Uncharacterized protein</fullName>
    </submittedName>
</protein>
<evidence type="ECO:0000313" key="1">
    <source>
        <dbReference type="EMBL" id="KAI4554961.1"/>
    </source>
</evidence>
<gene>
    <name evidence="1" type="ORF">MJG53_020260</name>
</gene>
<dbReference type="EMBL" id="CM043025">
    <property type="protein sequence ID" value="KAI4554961.1"/>
    <property type="molecule type" value="Genomic_DNA"/>
</dbReference>
<sequence length="412" mass="46129">MCQNKKLEQRIAEYSYGHQKKSSKKKKISKNDIRLVPRDVEETDKMNVVSCSSLTSSLNYFDYHQQTLPLGCRRSESTFLNVENQNTRNTSANHIYHHSFNSQGPQQPDLIINGMPLPETENYSFDSNYVNSRAHLIKSSSTFKDLEGNSLKDSGHEESDQTDSEHDIQRSLYCDTAVNDVLNTSVTSMGSQMPDHVPEFNRSVELQRTQHLGHQRDQNEGFHCREECRILGHSDRCWMPRNPMPTCSKSPEHVRNIITLSIEATAADVEAYDDCGPTKRTFATFGKDVSDHPAEERPTLKGRRTVDVTTCSPKVTSAIREAGNGCEAISPVTSPLHLKSPLPTKPSVSYTVALAPPARDLEQYVNNGPSRPSEAEPRGADGEKVVHEVNPILKEGRDKESPGAKRLKDIIL</sequence>
<evidence type="ECO:0000313" key="2">
    <source>
        <dbReference type="Proteomes" id="UP001057279"/>
    </source>
</evidence>